<comment type="caution">
    <text evidence="1">The sequence shown here is derived from an EMBL/GenBank/DDBJ whole genome shotgun (WGS) entry which is preliminary data.</text>
</comment>
<accession>A0AAV5M3T8</accession>
<keyword evidence="2" id="KW-1185">Reference proteome</keyword>
<dbReference type="Proteomes" id="UP001054252">
    <property type="component" value="Unassembled WGS sequence"/>
</dbReference>
<gene>
    <name evidence="1" type="ORF">SLEP1_g51168</name>
</gene>
<proteinExistence type="predicted"/>
<evidence type="ECO:0000313" key="1">
    <source>
        <dbReference type="EMBL" id="GKV43934.1"/>
    </source>
</evidence>
<dbReference type="AlphaFoldDB" id="A0AAV5M3T8"/>
<sequence>METAICGRLPLSPNTVFNPKPDYCKAVWIDLMIMLRLSCLLAGFGKGRNCSGFFWDKGKSFSFEQLLKKDCRLLIGDS</sequence>
<protein>
    <submittedName>
        <fullName evidence="1">Uncharacterized protein</fullName>
    </submittedName>
</protein>
<reference evidence="1 2" key="1">
    <citation type="journal article" date="2021" name="Commun. Biol.">
        <title>The genome of Shorea leprosula (Dipterocarpaceae) highlights the ecological relevance of drought in aseasonal tropical rainforests.</title>
        <authorList>
            <person name="Ng K.K.S."/>
            <person name="Kobayashi M.J."/>
            <person name="Fawcett J.A."/>
            <person name="Hatakeyama M."/>
            <person name="Paape T."/>
            <person name="Ng C.H."/>
            <person name="Ang C.C."/>
            <person name="Tnah L.H."/>
            <person name="Lee C.T."/>
            <person name="Nishiyama T."/>
            <person name="Sese J."/>
            <person name="O'Brien M.J."/>
            <person name="Copetti D."/>
            <person name="Mohd Noor M.I."/>
            <person name="Ong R.C."/>
            <person name="Putra M."/>
            <person name="Sireger I.Z."/>
            <person name="Indrioko S."/>
            <person name="Kosugi Y."/>
            <person name="Izuno A."/>
            <person name="Isagi Y."/>
            <person name="Lee S.L."/>
            <person name="Shimizu K.K."/>
        </authorList>
    </citation>
    <scope>NUCLEOTIDE SEQUENCE [LARGE SCALE GENOMIC DNA]</scope>
    <source>
        <strain evidence="1">214</strain>
    </source>
</reference>
<organism evidence="1 2">
    <name type="scientific">Rubroshorea leprosula</name>
    <dbReference type="NCBI Taxonomy" id="152421"/>
    <lineage>
        <taxon>Eukaryota</taxon>
        <taxon>Viridiplantae</taxon>
        <taxon>Streptophyta</taxon>
        <taxon>Embryophyta</taxon>
        <taxon>Tracheophyta</taxon>
        <taxon>Spermatophyta</taxon>
        <taxon>Magnoliopsida</taxon>
        <taxon>eudicotyledons</taxon>
        <taxon>Gunneridae</taxon>
        <taxon>Pentapetalae</taxon>
        <taxon>rosids</taxon>
        <taxon>malvids</taxon>
        <taxon>Malvales</taxon>
        <taxon>Dipterocarpaceae</taxon>
        <taxon>Rubroshorea</taxon>
    </lineage>
</organism>
<evidence type="ECO:0000313" key="2">
    <source>
        <dbReference type="Proteomes" id="UP001054252"/>
    </source>
</evidence>
<dbReference type="EMBL" id="BPVZ01000174">
    <property type="protein sequence ID" value="GKV43934.1"/>
    <property type="molecule type" value="Genomic_DNA"/>
</dbReference>
<name>A0AAV5M3T8_9ROSI</name>